<keyword evidence="2" id="KW-1133">Transmembrane helix</keyword>
<name>A0A4U0MUK1_9ACTN</name>
<dbReference type="AlphaFoldDB" id="A0A4U0MUK1"/>
<keyword evidence="2" id="KW-0472">Membrane</keyword>
<feature type="region of interest" description="Disordered" evidence="1">
    <location>
        <begin position="1"/>
        <end position="20"/>
    </location>
</feature>
<reference evidence="3 4" key="1">
    <citation type="submission" date="2019-04" db="EMBL/GenBank/DDBJ databases">
        <title>Streptomyces piniterrae sp. nov., a heliquinomycin-producing actinomycete isolated from rhizosphere soil of Pinus yunnanensis.</title>
        <authorList>
            <person name="Zhuang X."/>
            <person name="Zhao J."/>
        </authorList>
    </citation>
    <scope>NUCLEOTIDE SEQUENCE [LARGE SCALE GENOMIC DNA]</scope>
    <source>
        <strain evidence="4">jys28</strain>
    </source>
</reference>
<sequence length="64" mass="7180">MQDKGNVSETETTESELVETSKRRRIGRWLKRRRSVVANGILRGAAYGIGAGGIGLIVWWIENH</sequence>
<gene>
    <name evidence="3" type="ORF">FCH28_30310</name>
</gene>
<proteinExistence type="predicted"/>
<evidence type="ECO:0000256" key="2">
    <source>
        <dbReference type="SAM" id="Phobius"/>
    </source>
</evidence>
<protein>
    <submittedName>
        <fullName evidence="3">Uncharacterized protein</fullName>
    </submittedName>
</protein>
<comment type="caution">
    <text evidence="3">The sequence shown here is derived from an EMBL/GenBank/DDBJ whole genome shotgun (WGS) entry which is preliminary data.</text>
</comment>
<keyword evidence="4" id="KW-1185">Reference proteome</keyword>
<accession>A0A4U0MUK1</accession>
<keyword evidence="2" id="KW-0812">Transmembrane</keyword>
<dbReference type="EMBL" id="SUMB01000012">
    <property type="protein sequence ID" value="TJZ44613.1"/>
    <property type="molecule type" value="Genomic_DNA"/>
</dbReference>
<evidence type="ECO:0000313" key="3">
    <source>
        <dbReference type="EMBL" id="TJZ44613.1"/>
    </source>
</evidence>
<organism evidence="3 4">
    <name type="scientific">Streptomyces piniterrae</name>
    <dbReference type="NCBI Taxonomy" id="2571125"/>
    <lineage>
        <taxon>Bacteria</taxon>
        <taxon>Bacillati</taxon>
        <taxon>Actinomycetota</taxon>
        <taxon>Actinomycetes</taxon>
        <taxon>Kitasatosporales</taxon>
        <taxon>Streptomycetaceae</taxon>
        <taxon>Streptomyces</taxon>
    </lineage>
</organism>
<evidence type="ECO:0000313" key="4">
    <source>
        <dbReference type="Proteomes" id="UP000308697"/>
    </source>
</evidence>
<dbReference type="RefSeq" id="WP_136743372.1">
    <property type="nucleotide sequence ID" value="NZ_SUMB01000012.1"/>
</dbReference>
<evidence type="ECO:0000256" key="1">
    <source>
        <dbReference type="SAM" id="MobiDB-lite"/>
    </source>
</evidence>
<dbReference type="Proteomes" id="UP000308697">
    <property type="component" value="Unassembled WGS sequence"/>
</dbReference>
<feature type="transmembrane region" description="Helical" evidence="2">
    <location>
        <begin position="41"/>
        <end position="61"/>
    </location>
</feature>